<comment type="caution">
    <text evidence="3">The sequence shown here is derived from an EMBL/GenBank/DDBJ whole genome shotgun (WGS) entry which is preliminary data.</text>
</comment>
<dbReference type="InterPro" id="IPR001623">
    <property type="entry name" value="DnaJ_domain"/>
</dbReference>
<dbReference type="Pfam" id="PF00226">
    <property type="entry name" value="DnaJ"/>
    <property type="match status" value="1"/>
</dbReference>
<proteinExistence type="predicted"/>
<evidence type="ECO:0000313" key="3">
    <source>
        <dbReference type="EMBL" id="KAH7084422.1"/>
    </source>
</evidence>
<dbReference type="GO" id="GO:0005737">
    <property type="term" value="C:cytoplasm"/>
    <property type="evidence" value="ECO:0007669"/>
    <property type="project" value="TreeGrafter"/>
</dbReference>
<gene>
    <name evidence="3" type="ORF">FB567DRAFT_593893</name>
</gene>
<dbReference type="Gene3D" id="1.10.287.110">
    <property type="entry name" value="DnaJ domain"/>
    <property type="match status" value="1"/>
</dbReference>
<dbReference type="GO" id="GO:0042026">
    <property type="term" value="P:protein refolding"/>
    <property type="evidence" value="ECO:0007669"/>
    <property type="project" value="TreeGrafter"/>
</dbReference>
<dbReference type="PROSITE" id="PS50076">
    <property type="entry name" value="DNAJ_2"/>
    <property type="match status" value="1"/>
</dbReference>
<dbReference type="SUPFAM" id="SSF46565">
    <property type="entry name" value="Chaperone J-domain"/>
    <property type="match status" value="1"/>
</dbReference>
<name>A0A8K0R3C1_9PLEO</name>
<dbReference type="Proteomes" id="UP000813461">
    <property type="component" value="Unassembled WGS sequence"/>
</dbReference>
<dbReference type="GO" id="GO:0051082">
    <property type="term" value="F:unfolded protein binding"/>
    <property type="evidence" value="ECO:0007669"/>
    <property type="project" value="TreeGrafter"/>
</dbReference>
<feature type="region of interest" description="Disordered" evidence="1">
    <location>
        <begin position="177"/>
        <end position="202"/>
    </location>
</feature>
<feature type="domain" description="J" evidence="2">
    <location>
        <begin position="9"/>
        <end position="73"/>
    </location>
</feature>
<dbReference type="PANTHER" id="PTHR43096">
    <property type="entry name" value="DNAJ HOMOLOG 1, MITOCHONDRIAL-RELATED"/>
    <property type="match status" value="1"/>
</dbReference>
<dbReference type="EMBL" id="JAGMVJ010000012">
    <property type="protein sequence ID" value="KAH7084422.1"/>
    <property type="molecule type" value="Genomic_DNA"/>
</dbReference>
<dbReference type="CDD" id="cd06257">
    <property type="entry name" value="DnaJ"/>
    <property type="match status" value="1"/>
</dbReference>
<sequence length="435" mass="51148">MAPSAITDDYYAILEFDQTATTELITKSYRRLALKLHPDRNTKINATETFQLLLRAYNTLKIAGDRQAYDRIYPSLKRKDSATSSYAPRPPPATNHETDAQREAKEIAALEKSKEERTARWRTKNAVFESSISELQKSVRQIQQEIKNLDSIRAAEAAAEANKNSWTTWLLSPLYKKPEESEEEKARKDREKQERRIQRDMKERRLAAKKTELQLQETQLRKAKDDADAAIQCDESKIQSIKSRIHARHWRARQEKERERLEKERLERERLAAIRKRQQDEQDRKDREAAEIARKKQAEIQAAYQKKQAEILAAHHKRVDEERTRRAKMAQEQAQRTREQTTQNPYTASFGFDSEYTMATCAHDGWWDKIQGRAACPECADVWTYLLECPSCPKQACPKCQAMIRPRWNRGAARRNQRRRSPSPEFAYYERDYDW</sequence>
<dbReference type="PRINTS" id="PR00625">
    <property type="entry name" value="JDOMAIN"/>
</dbReference>
<accession>A0A8K0R3C1</accession>
<dbReference type="InterPro" id="IPR036869">
    <property type="entry name" value="J_dom_sf"/>
</dbReference>
<evidence type="ECO:0000256" key="1">
    <source>
        <dbReference type="SAM" id="MobiDB-lite"/>
    </source>
</evidence>
<evidence type="ECO:0000313" key="4">
    <source>
        <dbReference type="Proteomes" id="UP000813461"/>
    </source>
</evidence>
<reference evidence="3" key="1">
    <citation type="journal article" date="2021" name="Nat. Commun.">
        <title>Genetic determinants of endophytism in the Arabidopsis root mycobiome.</title>
        <authorList>
            <person name="Mesny F."/>
            <person name="Miyauchi S."/>
            <person name="Thiergart T."/>
            <person name="Pickel B."/>
            <person name="Atanasova L."/>
            <person name="Karlsson M."/>
            <person name="Huettel B."/>
            <person name="Barry K.W."/>
            <person name="Haridas S."/>
            <person name="Chen C."/>
            <person name="Bauer D."/>
            <person name="Andreopoulos W."/>
            <person name="Pangilinan J."/>
            <person name="LaButti K."/>
            <person name="Riley R."/>
            <person name="Lipzen A."/>
            <person name="Clum A."/>
            <person name="Drula E."/>
            <person name="Henrissat B."/>
            <person name="Kohler A."/>
            <person name="Grigoriev I.V."/>
            <person name="Martin F.M."/>
            <person name="Hacquard S."/>
        </authorList>
    </citation>
    <scope>NUCLEOTIDE SEQUENCE</scope>
    <source>
        <strain evidence="3">MPI-SDFR-AT-0120</strain>
    </source>
</reference>
<feature type="region of interest" description="Disordered" evidence="1">
    <location>
        <begin position="80"/>
        <end position="101"/>
    </location>
</feature>
<dbReference type="OrthoDB" id="442087at2759"/>
<dbReference type="AlphaFoldDB" id="A0A8K0R3C1"/>
<organism evidence="3 4">
    <name type="scientific">Paraphoma chrysanthemicola</name>
    <dbReference type="NCBI Taxonomy" id="798071"/>
    <lineage>
        <taxon>Eukaryota</taxon>
        <taxon>Fungi</taxon>
        <taxon>Dikarya</taxon>
        <taxon>Ascomycota</taxon>
        <taxon>Pezizomycotina</taxon>
        <taxon>Dothideomycetes</taxon>
        <taxon>Pleosporomycetidae</taxon>
        <taxon>Pleosporales</taxon>
        <taxon>Pleosporineae</taxon>
        <taxon>Phaeosphaeriaceae</taxon>
        <taxon>Paraphoma</taxon>
    </lineage>
</organism>
<feature type="region of interest" description="Disordered" evidence="1">
    <location>
        <begin position="275"/>
        <end position="294"/>
    </location>
</feature>
<keyword evidence="4" id="KW-1185">Reference proteome</keyword>
<dbReference type="SMART" id="SM00271">
    <property type="entry name" value="DnaJ"/>
    <property type="match status" value="1"/>
</dbReference>
<dbReference type="PANTHER" id="PTHR43096:SF10">
    <property type="entry name" value="CHAPERONE PROTEIN DNAJ A6, CHLOROPLASTIC"/>
    <property type="match status" value="1"/>
</dbReference>
<protein>
    <submittedName>
        <fullName evidence="3">DnaJ domain-containing protein</fullName>
    </submittedName>
</protein>
<evidence type="ECO:0000259" key="2">
    <source>
        <dbReference type="PROSITE" id="PS50076"/>
    </source>
</evidence>